<dbReference type="Proteomes" id="UP000076154">
    <property type="component" value="Unassembled WGS sequence"/>
</dbReference>
<feature type="compositionally biased region" description="Pro residues" evidence="1">
    <location>
        <begin position="252"/>
        <end position="263"/>
    </location>
</feature>
<protein>
    <submittedName>
        <fullName evidence="2">Uncharacterized protein</fullName>
    </submittedName>
</protein>
<dbReference type="InParanoid" id="A0A369JVY2"/>
<gene>
    <name evidence="2" type="ORF">Hypma_009078</name>
</gene>
<reference evidence="2" key="1">
    <citation type="submission" date="2018-04" db="EMBL/GenBank/DDBJ databases">
        <title>Whole genome sequencing of Hypsizygus marmoreus.</title>
        <authorList>
            <person name="Choi I.-G."/>
            <person name="Min B."/>
            <person name="Kim J.-G."/>
            <person name="Kim S."/>
            <person name="Oh Y.-L."/>
            <person name="Kong W.-S."/>
            <person name="Park H."/>
            <person name="Jeong J."/>
            <person name="Song E.-S."/>
        </authorList>
    </citation>
    <scope>NUCLEOTIDE SEQUENCE [LARGE SCALE GENOMIC DNA]</scope>
    <source>
        <strain evidence="2">51987-8</strain>
    </source>
</reference>
<comment type="caution">
    <text evidence="2">The sequence shown here is derived from an EMBL/GenBank/DDBJ whole genome shotgun (WGS) entry which is preliminary data.</text>
</comment>
<feature type="compositionally biased region" description="Pro residues" evidence="1">
    <location>
        <begin position="580"/>
        <end position="591"/>
    </location>
</feature>
<name>A0A369JVY2_HYPMA</name>
<organism evidence="2 3">
    <name type="scientific">Hypsizygus marmoreus</name>
    <name type="common">White beech mushroom</name>
    <name type="synonym">Agaricus marmoreus</name>
    <dbReference type="NCBI Taxonomy" id="39966"/>
    <lineage>
        <taxon>Eukaryota</taxon>
        <taxon>Fungi</taxon>
        <taxon>Dikarya</taxon>
        <taxon>Basidiomycota</taxon>
        <taxon>Agaricomycotina</taxon>
        <taxon>Agaricomycetes</taxon>
        <taxon>Agaricomycetidae</taxon>
        <taxon>Agaricales</taxon>
        <taxon>Tricholomatineae</taxon>
        <taxon>Lyophyllaceae</taxon>
        <taxon>Hypsizygus</taxon>
    </lineage>
</organism>
<feature type="compositionally biased region" description="Low complexity" evidence="1">
    <location>
        <begin position="569"/>
        <end position="579"/>
    </location>
</feature>
<proteinExistence type="predicted"/>
<feature type="region of interest" description="Disordered" evidence="1">
    <location>
        <begin position="352"/>
        <end position="608"/>
    </location>
</feature>
<feature type="compositionally biased region" description="Polar residues" evidence="1">
    <location>
        <begin position="524"/>
        <end position="535"/>
    </location>
</feature>
<dbReference type="OrthoDB" id="3357341at2759"/>
<evidence type="ECO:0000313" key="2">
    <source>
        <dbReference type="EMBL" id="RDB23813.1"/>
    </source>
</evidence>
<dbReference type="STRING" id="39966.A0A369JVY2"/>
<evidence type="ECO:0000313" key="3">
    <source>
        <dbReference type="Proteomes" id="UP000076154"/>
    </source>
</evidence>
<feature type="compositionally biased region" description="Basic and acidic residues" evidence="1">
    <location>
        <begin position="355"/>
        <end position="371"/>
    </location>
</feature>
<feature type="region of interest" description="Disordered" evidence="1">
    <location>
        <begin position="225"/>
        <end position="266"/>
    </location>
</feature>
<accession>A0A369JVY2</accession>
<sequence>MKSLRQRGYAECNCSVITVTKLIQESLFRPQGPQPTKRQLYPPLHLIPPRKSNTMSLDQNLFTLNLVQNKDNPNVVDLVDPAGTVHYRKQRIPGNEYKAEVYDPISQSLLVTATSPTATSKAKTLELCNPTTIVELKYTGTLSFRWGFKWEEHEFEWKREECFMLRKPDPPVLVAVTKEPAGRLKTTSVQILDYNLNRFDIDDRKGLEIVILTALLTFQDVNEGYHTPQDESPGSTPGLLGRKASSQAPAPTTAPPPPPPKPAPKTGVERIAEMQAMRGEFNEITVEEEGHVKDYAEYCSRLLQDDAMLFVTVRSAAAEQVPKVLQVVEQTKRIRHKAGDDEETELHQYVLYDTDDNHKGPKRIVLDDNKPKNKYTPPNSLTVHLSKIDMPELQPKASVHDKAHKDKHGKDKDKSSKDKSNKKKEEEKKASRPTTPQSHSTFAPRPNKLNKPGRPPSPPTNSRIHAHQIHPYQPSPSPSQLNNPGIYVSPPPHHPRASSRPSSSSQSPTPQSRPTKFPSPQIPALNTSWTNNTQPPARHSFHGGGSGPQSFYGPGAYAPPLHSPAFNTPSSASPWHAQSQPPPPSPSPQQPHKPTNVVAGLFDSLLRR</sequence>
<keyword evidence="3" id="KW-1185">Reference proteome</keyword>
<evidence type="ECO:0000256" key="1">
    <source>
        <dbReference type="SAM" id="MobiDB-lite"/>
    </source>
</evidence>
<feature type="compositionally biased region" description="Polar residues" evidence="1">
    <location>
        <begin position="432"/>
        <end position="441"/>
    </location>
</feature>
<feature type="compositionally biased region" description="Basic and acidic residues" evidence="1">
    <location>
        <begin position="398"/>
        <end position="430"/>
    </location>
</feature>
<dbReference type="EMBL" id="LUEZ02000046">
    <property type="protein sequence ID" value="RDB23813.1"/>
    <property type="molecule type" value="Genomic_DNA"/>
</dbReference>
<feature type="compositionally biased region" description="Low complexity" evidence="1">
    <location>
        <begin position="498"/>
        <end position="515"/>
    </location>
</feature>
<dbReference type="AlphaFoldDB" id="A0A369JVY2"/>